<proteinExistence type="predicted"/>
<sequence>MKLINEKYRALQPTLEYLSDEVVIAQAWKKTHAYVRSFNWYADTLALDVSALTIEGNAGY</sequence>
<reference evidence="2" key="1">
    <citation type="submission" date="2012-11" db="EMBL/GenBank/DDBJ databases">
        <authorList>
            <person name="Singh A."/>
            <person name="Pinnaka A.K."/>
            <person name="Vaidya B."/>
        </authorList>
    </citation>
    <scope>NUCLEOTIDE SEQUENCE [LARGE SCALE GENOMIC DNA]</scope>
    <source>
        <strain evidence="2">AK23</strain>
    </source>
</reference>
<organism evidence="1 2">
    <name type="scientific">Nitrincola nitratireducens</name>
    <dbReference type="NCBI Taxonomy" id="1229521"/>
    <lineage>
        <taxon>Bacteria</taxon>
        <taxon>Pseudomonadati</taxon>
        <taxon>Pseudomonadota</taxon>
        <taxon>Gammaproteobacteria</taxon>
        <taxon>Oceanospirillales</taxon>
        <taxon>Oceanospirillaceae</taxon>
        <taxon>Nitrincola</taxon>
    </lineage>
</organism>
<gene>
    <name evidence="1" type="ORF">D791_01522</name>
</gene>
<dbReference type="EMBL" id="AONB01000005">
    <property type="protein sequence ID" value="EXJ11749.1"/>
    <property type="molecule type" value="Genomic_DNA"/>
</dbReference>
<dbReference type="AlphaFoldDB" id="W9UXE2"/>
<dbReference type="STRING" id="1229521.D791_01522"/>
<reference evidence="1 2" key="2">
    <citation type="journal article" date="2015" name="Syst. Appl. Microbiol.">
        <title>Nitrincola nitratireducens sp. nov. isolated from a haloalkaline crater lake.</title>
        <authorList>
            <person name="Singh A."/>
            <person name="Vaidya B."/>
            <person name="Tanuku N.R."/>
            <person name="Pinnaka A.K."/>
        </authorList>
    </citation>
    <scope>NUCLEOTIDE SEQUENCE [LARGE SCALE GENOMIC DNA]</scope>
    <source>
        <strain evidence="1 2">AK23</strain>
    </source>
</reference>
<dbReference type="RefSeq" id="WP_036509594.1">
    <property type="nucleotide sequence ID" value="NZ_AONB01000005.1"/>
</dbReference>
<keyword evidence="2" id="KW-1185">Reference proteome</keyword>
<evidence type="ECO:0000313" key="2">
    <source>
        <dbReference type="Proteomes" id="UP000019464"/>
    </source>
</evidence>
<evidence type="ECO:0000313" key="1">
    <source>
        <dbReference type="EMBL" id="EXJ11749.1"/>
    </source>
</evidence>
<name>W9UXE2_9GAMM</name>
<accession>W9UXE2</accession>
<dbReference type="Proteomes" id="UP000019464">
    <property type="component" value="Unassembled WGS sequence"/>
</dbReference>
<comment type="caution">
    <text evidence="1">The sequence shown here is derived from an EMBL/GenBank/DDBJ whole genome shotgun (WGS) entry which is preliminary data.</text>
</comment>
<protein>
    <submittedName>
        <fullName evidence="1">Uncharacterized protein</fullName>
    </submittedName>
</protein>
<dbReference type="OrthoDB" id="9793236at2"/>